<dbReference type="Proteomes" id="UP001243403">
    <property type="component" value="Unassembled WGS sequence"/>
</dbReference>
<gene>
    <name evidence="8" type="ORF">QLS65_07670</name>
</gene>
<keyword evidence="3 6" id="KW-0812">Transmembrane</keyword>
<dbReference type="InterPro" id="IPR011701">
    <property type="entry name" value="MFS"/>
</dbReference>
<feature type="transmembrane region" description="Helical" evidence="6">
    <location>
        <begin position="142"/>
        <end position="161"/>
    </location>
</feature>
<keyword evidence="4 6" id="KW-1133">Transmembrane helix</keyword>
<evidence type="ECO:0000256" key="6">
    <source>
        <dbReference type="SAM" id="Phobius"/>
    </source>
</evidence>
<evidence type="ECO:0000313" key="8">
    <source>
        <dbReference type="EMBL" id="MDI5894769.1"/>
    </source>
</evidence>
<dbReference type="RefSeq" id="WP_282716415.1">
    <property type="nucleotide sequence ID" value="NZ_JASCRZ010000002.1"/>
</dbReference>
<feature type="domain" description="Major facilitator superfamily (MFS) profile" evidence="7">
    <location>
        <begin position="7"/>
        <end position="416"/>
    </location>
</feature>
<dbReference type="EMBL" id="JASCRZ010000002">
    <property type="protein sequence ID" value="MDI5894769.1"/>
    <property type="molecule type" value="Genomic_DNA"/>
</dbReference>
<dbReference type="InterPro" id="IPR020846">
    <property type="entry name" value="MFS_dom"/>
</dbReference>
<keyword evidence="9" id="KW-1185">Reference proteome</keyword>
<feature type="transmembrane region" description="Helical" evidence="6">
    <location>
        <begin position="73"/>
        <end position="92"/>
    </location>
</feature>
<comment type="caution">
    <text evidence="8">The sequence shown here is derived from an EMBL/GenBank/DDBJ whole genome shotgun (WGS) entry which is preliminary data.</text>
</comment>
<evidence type="ECO:0000256" key="4">
    <source>
        <dbReference type="ARBA" id="ARBA00022989"/>
    </source>
</evidence>
<sequence length="423" mass="47150">MKTDNRPWYWIPLLNFASGLPYAIIISVSVIMYKNLGINNEDIGIYTSLLYLPWVIKPLWSPFIDLYSTKRKWFLSMQLLISLAFLIVGLTIPLSNFFVISLAVFWVAAFASASNDVASDGFYMLALEKDQQSFFLGIRSTFYRLSMLTGNGLIVVIAGYLEQEYGDKQKAWSYTMVVVGLIMTVITIYNYFSTPKIEAKISETKTESVPNKSFGAVFATFFQKKQIGLVLAFILLFRLGESQLLKMLTPFLIDPITAGGMGLTTQDVGVIYGTFGVISLTIGGILGGIVISRDGLGKWMLPMILAMHLPIIGFILLSHFHPGSVFYIYATVIAEQFGYGFGFAAFMMYLIYVADGESKTSHYSIATGFMALGMMLPGMISGYIQEYLGYGNFFIWVFLATIPGLILSRFLIFPADFGKKSDI</sequence>
<feature type="transmembrane region" description="Helical" evidence="6">
    <location>
        <begin position="43"/>
        <end position="61"/>
    </location>
</feature>
<dbReference type="PANTHER" id="PTHR12778">
    <property type="entry name" value="SOLUTE CARRIER FAMILY 33 ACETYL-COA TRANSPORTER -RELATED"/>
    <property type="match status" value="1"/>
</dbReference>
<evidence type="ECO:0000313" key="9">
    <source>
        <dbReference type="Proteomes" id="UP001243403"/>
    </source>
</evidence>
<accession>A0ABT6VC64</accession>
<feature type="transmembrane region" description="Helical" evidence="6">
    <location>
        <begin position="390"/>
        <end position="412"/>
    </location>
</feature>
<evidence type="ECO:0000256" key="2">
    <source>
        <dbReference type="ARBA" id="ARBA00022448"/>
    </source>
</evidence>
<evidence type="ECO:0000256" key="3">
    <source>
        <dbReference type="ARBA" id="ARBA00022692"/>
    </source>
</evidence>
<keyword evidence="5 6" id="KW-0472">Membrane</keyword>
<dbReference type="Pfam" id="PF07690">
    <property type="entry name" value="MFS_1"/>
    <property type="match status" value="1"/>
</dbReference>
<feature type="transmembrane region" description="Helical" evidence="6">
    <location>
        <begin position="270"/>
        <end position="292"/>
    </location>
</feature>
<proteinExistence type="predicted"/>
<feature type="transmembrane region" description="Helical" evidence="6">
    <location>
        <begin position="363"/>
        <end position="384"/>
    </location>
</feature>
<organism evidence="8 9">
    <name type="scientific">Flavobacterium algoritolerans</name>
    <dbReference type="NCBI Taxonomy" id="3041254"/>
    <lineage>
        <taxon>Bacteria</taxon>
        <taxon>Pseudomonadati</taxon>
        <taxon>Bacteroidota</taxon>
        <taxon>Flavobacteriia</taxon>
        <taxon>Flavobacteriales</taxon>
        <taxon>Flavobacteriaceae</taxon>
        <taxon>Flavobacterium</taxon>
    </lineage>
</organism>
<feature type="transmembrane region" description="Helical" evidence="6">
    <location>
        <begin position="213"/>
        <end position="237"/>
    </location>
</feature>
<evidence type="ECO:0000259" key="7">
    <source>
        <dbReference type="PROSITE" id="PS50850"/>
    </source>
</evidence>
<feature type="transmembrane region" description="Helical" evidence="6">
    <location>
        <begin position="173"/>
        <end position="192"/>
    </location>
</feature>
<dbReference type="PROSITE" id="PS50850">
    <property type="entry name" value="MFS"/>
    <property type="match status" value="1"/>
</dbReference>
<feature type="transmembrane region" description="Helical" evidence="6">
    <location>
        <begin position="7"/>
        <end position="31"/>
    </location>
</feature>
<evidence type="ECO:0000256" key="1">
    <source>
        <dbReference type="ARBA" id="ARBA00004141"/>
    </source>
</evidence>
<comment type="subcellular location">
    <subcellularLocation>
        <location evidence="1">Membrane</location>
        <topology evidence="1">Multi-pass membrane protein</topology>
    </subcellularLocation>
</comment>
<protein>
    <submittedName>
        <fullName evidence="8">MFS transporter</fullName>
    </submittedName>
</protein>
<name>A0ABT6VC64_9FLAO</name>
<feature type="transmembrane region" description="Helical" evidence="6">
    <location>
        <begin position="299"/>
        <end position="320"/>
    </location>
</feature>
<dbReference type="SUPFAM" id="SSF103473">
    <property type="entry name" value="MFS general substrate transporter"/>
    <property type="match status" value="1"/>
</dbReference>
<keyword evidence="2" id="KW-0813">Transport</keyword>
<evidence type="ECO:0000256" key="5">
    <source>
        <dbReference type="ARBA" id="ARBA00023136"/>
    </source>
</evidence>
<dbReference type="PANTHER" id="PTHR12778:SF10">
    <property type="entry name" value="MAJOR FACILITATOR SUPERFAMILY DOMAIN-CONTAINING PROTEIN 3"/>
    <property type="match status" value="1"/>
</dbReference>
<feature type="transmembrane region" description="Helical" evidence="6">
    <location>
        <begin position="326"/>
        <end position="351"/>
    </location>
</feature>
<dbReference type="Gene3D" id="1.20.1250.20">
    <property type="entry name" value="MFS general substrate transporter like domains"/>
    <property type="match status" value="1"/>
</dbReference>
<reference evidence="8 9" key="1">
    <citation type="submission" date="2023-04" db="EMBL/GenBank/DDBJ databases">
        <title>Two novel species of Flavobacterium.</title>
        <authorList>
            <person name="Liu Q."/>
            <person name="Xin Y.-H."/>
        </authorList>
    </citation>
    <scope>NUCLEOTIDE SEQUENCE [LARGE SCALE GENOMIC DNA]</scope>
    <source>
        <strain evidence="8 9">LB1P51</strain>
    </source>
</reference>
<dbReference type="InterPro" id="IPR036259">
    <property type="entry name" value="MFS_trans_sf"/>
</dbReference>
<dbReference type="InterPro" id="IPR004752">
    <property type="entry name" value="AmpG_permease/AT-1"/>
</dbReference>